<keyword evidence="2" id="KW-1185">Reference proteome</keyword>
<dbReference type="EMBL" id="KM199770">
    <property type="protein sequence ID" value="AIK68422.1"/>
    <property type="molecule type" value="Genomic_DNA"/>
</dbReference>
<accession>A0A076YKX7</accession>
<dbReference type="Proteomes" id="UP000204140">
    <property type="component" value="Segment"/>
</dbReference>
<organism evidence="1 2">
    <name type="scientific">Rhizobium phage vB_RleM_P10VF</name>
    <dbReference type="NCBI Taxonomy" id="1527770"/>
    <lineage>
        <taxon>Viruses</taxon>
        <taxon>Duplodnaviria</taxon>
        <taxon>Heunggongvirae</taxon>
        <taxon>Uroviricota</taxon>
        <taxon>Caudoviricetes</taxon>
        <taxon>Pootjesviridae</taxon>
        <taxon>Innesvirus</taxon>
        <taxon>Innesvirus P10VF</taxon>
    </lineage>
</organism>
<dbReference type="RefSeq" id="YP_009099948.1">
    <property type="nucleotide sequence ID" value="NC_025429.1"/>
</dbReference>
<protein>
    <submittedName>
        <fullName evidence="1">Uncharacterized protein</fullName>
    </submittedName>
</protein>
<proteinExistence type="predicted"/>
<dbReference type="KEGG" id="vg:22109758"/>
<reference evidence="1 2" key="1">
    <citation type="submission" date="2014-07" db="EMBL/GenBank/DDBJ databases">
        <title>Isolation and characterization of Rhizobium leguminosarum phages from western Canadian soils and complete genome sequences of rhizobiophages vB_RleS_L338C and vB_RleM_P10VF.</title>
        <authorList>
            <person name="Restrepo-Cordoba M."/>
            <person name="Halmillawewa A.P."/>
            <person name="Perry B."/>
            <person name="Hynes M.F."/>
            <person name="Yost C.K."/>
        </authorList>
    </citation>
    <scope>NUCLEOTIDE SEQUENCE [LARGE SCALE GENOMIC DNA]</scope>
</reference>
<sequence length="79" mass="9505">MSTTYILHVYSYYRDRGNSKPQIRLKHSLPEVQDCIATHLQLAEYLDGRGTGYHNDAFYECYRYENGVQQERQWRLEID</sequence>
<gene>
    <name evidence="1" type="ORF">P10VF_209</name>
</gene>
<evidence type="ECO:0000313" key="1">
    <source>
        <dbReference type="EMBL" id="AIK68422.1"/>
    </source>
</evidence>
<dbReference type="GeneID" id="22109758"/>
<evidence type="ECO:0000313" key="2">
    <source>
        <dbReference type="Proteomes" id="UP000204140"/>
    </source>
</evidence>
<name>A0A076YKX7_9CAUD</name>